<dbReference type="RefSeq" id="WP_382349762.1">
    <property type="nucleotide sequence ID" value="NZ_JBHSMC010000010.1"/>
</dbReference>
<name>A0ABW0LH09_9BACI</name>
<dbReference type="InterPro" id="IPR004216">
    <property type="entry name" value="Fuc/Ara_isomerase_C"/>
</dbReference>
<dbReference type="InterPro" id="IPR009015">
    <property type="entry name" value="Fucose_isomerase_N/cen_sf"/>
</dbReference>
<evidence type="ECO:0000313" key="4">
    <source>
        <dbReference type="EMBL" id="MFC5464635.1"/>
    </source>
</evidence>
<keyword evidence="5" id="KW-1185">Reference proteome</keyword>
<comment type="caution">
    <text evidence="4">The sequence shown here is derived from an EMBL/GenBank/DDBJ whole genome shotgun (WGS) entry which is preliminary data.</text>
</comment>
<evidence type="ECO:0000256" key="2">
    <source>
        <dbReference type="ARBA" id="ARBA00023277"/>
    </source>
</evidence>
<proteinExistence type="predicted"/>
<protein>
    <submittedName>
        <fullName evidence="4">L-fucose/L-arabinose isomerase family protein</fullName>
    </submittedName>
</protein>
<dbReference type="Proteomes" id="UP001596147">
    <property type="component" value="Unassembled WGS sequence"/>
</dbReference>
<evidence type="ECO:0000259" key="3">
    <source>
        <dbReference type="Pfam" id="PF02952"/>
    </source>
</evidence>
<evidence type="ECO:0000313" key="5">
    <source>
        <dbReference type="Proteomes" id="UP001596147"/>
    </source>
</evidence>
<gene>
    <name evidence="4" type="ORF">ACFPM4_07705</name>
</gene>
<evidence type="ECO:0000256" key="1">
    <source>
        <dbReference type="ARBA" id="ARBA00023235"/>
    </source>
</evidence>
<keyword evidence="2" id="KW-0119">Carbohydrate metabolism</keyword>
<dbReference type="SUPFAM" id="SSF53743">
    <property type="entry name" value="FucI/AraA N-terminal and middle domains"/>
    <property type="match status" value="1"/>
</dbReference>
<dbReference type="SUPFAM" id="SSF50443">
    <property type="entry name" value="FucI/AraA C-terminal domain-like"/>
    <property type="match status" value="1"/>
</dbReference>
<feature type="domain" description="L-fucose isomerase C-terminal" evidence="3">
    <location>
        <begin position="358"/>
        <end position="445"/>
    </location>
</feature>
<accession>A0ABW0LH09</accession>
<organism evidence="4 5">
    <name type="scientific">Lederbergia graminis</name>
    <dbReference type="NCBI Taxonomy" id="735518"/>
    <lineage>
        <taxon>Bacteria</taxon>
        <taxon>Bacillati</taxon>
        <taxon>Bacillota</taxon>
        <taxon>Bacilli</taxon>
        <taxon>Bacillales</taxon>
        <taxon>Bacillaceae</taxon>
        <taxon>Lederbergia</taxon>
    </lineage>
</organism>
<dbReference type="GO" id="GO:0016853">
    <property type="term" value="F:isomerase activity"/>
    <property type="evidence" value="ECO:0007669"/>
    <property type="project" value="UniProtKB-KW"/>
</dbReference>
<keyword evidence="1 4" id="KW-0413">Isomerase</keyword>
<dbReference type="EMBL" id="JBHSMC010000010">
    <property type="protein sequence ID" value="MFC5464635.1"/>
    <property type="molecule type" value="Genomic_DNA"/>
</dbReference>
<reference evidence="5" key="1">
    <citation type="journal article" date="2019" name="Int. J. Syst. Evol. Microbiol.">
        <title>The Global Catalogue of Microorganisms (GCM) 10K type strain sequencing project: providing services to taxonomists for standard genome sequencing and annotation.</title>
        <authorList>
            <consortium name="The Broad Institute Genomics Platform"/>
            <consortium name="The Broad Institute Genome Sequencing Center for Infectious Disease"/>
            <person name="Wu L."/>
            <person name="Ma J."/>
        </authorList>
    </citation>
    <scope>NUCLEOTIDE SEQUENCE [LARGE SCALE GENOMIC DNA]</scope>
    <source>
        <strain evidence="5">CGMCC 1.12237</strain>
    </source>
</reference>
<dbReference type="PANTHER" id="PTHR36120">
    <property type="entry name" value="FUCOSE ISOMERASE"/>
    <property type="match status" value="1"/>
</dbReference>
<dbReference type="PANTHER" id="PTHR36120:SF1">
    <property type="entry name" value="L-FUCOSE ISOMERASE C-TERMINAL DOMAIN-CONTAINING PROTEIN"/>
    <property type="match status" value="1"/>
</dbReference>
<sequence length="446" mass="50084">MFDVKIAYLPIGRVNFDMESANKIYKDSAALLNEISNEVYEPKKIITSPDDLDAVLRNEMPSEVDFVIFQMATFADAEFIVKVMEYYSKPIIVWSVREPEVGGRLRLNSLTGGNSSCHALRYYKRDFDFIYGNPSESKVQRKFASKFAAKQTQEKLQQLTIGVLGDHPPGFFFSSVDEMELHRTVGAKVHNIDLYKMFREALELPEEEWKPMLERASKKVVGLRKDDEATIKFAQFSTRLKQYVDEHKINATAVRCWPEFYTELGAAACSTLSQFIEDGIVSSCESDINGAVSMFIQQELSGGQPPYLGDMVLLEEEKNSVVFWHCGAGAYSLANPSTGAIAGVQPNRKMGFALDFGLKPGQVTISRLSKSSDGYRMLIMRGEALDEPKKFNGTTVSVCLDGNAEEMVHSLMMEGFEPHYSIVYADIVDELKELCKLLKIDTVEMG</sequence>
<dbReference type="InterPro" id="IPR015888">
    <property type="entry name" value="Fuc_isomerase_C"/>
</dbReference>
<dbReference type="Pfam" id="PF02952">
    <property type="entry name" value="Fucose_iso_C"/>
    <property type="match status" value="1"/>
</dbReference>